<organism evidence="7">
    <name type="scientific">hydrothermal vent metagenome</name>
    <dbReference type="NCBI Taxonomy" id="652676"/>
    <lineage>
        <taxon>unclassified sequences</taxon>
        <taxon>metagenomes</taxon>
        <taxon>ecological metagenomes</taxon>
    </lineage>
</organism>
<dbReference type="AlphaFoldDB" id="A0A3B1BHK7"/>
<evidence type="ECO:0000256" key="3">
    <source>
        <dbReference type="ARBA" id="ARBA00022989"/>
    </source>
</evidence>
<feature type="transmembrane region" description="Helical" evidence="5">
    <location>
        <begin position="365"/>
        <end position="385"/>
    </location>
</feature>
<feature type="transmembrane region" description="Helical" evidence="5">
    <location>
        <begin position="34"/>
        <end position="64"/>
    </location>
</feature>
<dbReference type="PANTHER" id="PTHR37422">
    <property type="entry name" value="TEICHURONIC ACID BIOSYNTHESIS PROTEIN TUAE"/>
    <property type="match status" value="1"/>
</dbReference>
<evidence type="ECO:0000256" key="5">
    <source>
        <dbReference type="SAM" id="Phobius"/>
    </source>
</evidence>
<feature type="transmembrane region" description="Helical" evidence="5">
    <location>
        <begin position="198"/>
        <end position="216"/>
    </location>
</feature>
<dbReference type="GO" id="GO:0016020">
    <property type="term" value="C:membrane"/>
    <property type="evidence" value="ECO:0007669"/>
    <property type="project" value="UniProtKB-SubCell"/>
</dbReference>
<dbReference type="InterPro" id="IPR007016">
    <property type="entry name" value="O-antigen_ligase-rel_domated"/>
</dbReference>
<feature type="domain" description="O-antigen ligase-related" evidence="6">
    <location>
        <begin position="203"/>
        <end position="338"/>
    </location>
</feature>
<dbReference type="InterPro" id="IPR051533">
    <property type="entry name" value="WaaL-like"/>
</dbReference>
<protein>
    <recommendedName>
        <fullName evidence="6">O-antigen ligase-related domain-containing protein</fullName>
    </recommendedName>
</protein>
<feature type="transmembrane region" description="Helical" evidence="5">
    <location>
        <begin position="132"/>
        <end position="150"/>
    </location>
</feature>
<dbReference type="Pfam" id="PF04932">
    <property type="entry name" value="Wzy_C"/>
    <property type="match status" value="1"/>
</dbReference>
<feature type="transmembrane region" description="Helical" evidence="5">
    <location>
        <begin position="170"/>
        <end position="192"/>
    </location>
</feature>
<sequence>MVSNLLYFRSRLEKPELYAVNEKQGPDNPWDKGMWGFILLFSAADFISISVAQIAVAGLIVCWVGRWISEKKAPDISPLGLPFAVFAALSIISAVLSLDVIESIKDSKDLLHILIYFAAYDFLRRYPTKTGTVFRVIAMAGGIAALVGMLQVEDRGVDVMNRISGFQNIYMTFAGLLMISTVTAMAVVAFDFRKWKDAWIPASIAIMVFAMLFSLTRNAWIGTMAGVMTLAVLRKPVLAIIVPAIVLVILAVSPSNVQDRVGSMFNPKDSTNKERLLLWQAGAKIVADYPLFGVGQNSFPLVYKKYRSPDVLEPHISHLHNNFLEIAVERGFLGLVSWTAIFVIALWVMIRAWQKQKGDQSARMAITAGAGATLAFLTAGLFEYNFGDSEVQMLIYLVMAGGIAAVTKKEPSDYGINP</sequence>
<evidence type="ECO:0000259" key="6">
    <source>
        <dbReference type="Pfam" id="PF04932"/>
    </source>
</evidence>
<evidence type="ECO:0000256" key="2">
    <source>
        <dbReference type="ARBA" id="ARBA00022692"/>
    </source>
</evidence>
<feature type="transmembrane region" description="Helical" evidence="5">
    <location>
        <begin position="76"/>
        <end position="98"/>
    </location>
</feature>
<evidence type="ECO:0000256" key="4">
    <source>
        <dbReference type="ARBA" id="ARBA00023136"/>
    </source>
</evidence>
<comment type="subcellular location">
    <subcellularLocation>
        <location evidence="1">Membrane</location>
        <topology evidence="1">Multi-pass membrane protein</topology>
    </subcellularLocation>
</comment>
<gene>
    <name evidence="7" type="ORF">MNBD_NITROSPINAE01-1408</name>
</gene>
<reference evidence="7" key="1">
    <citation type="submission" date="2018-06" db="EMBL/GenBank/DDBJ databases">
        <authorList>
            <person name="Zhirakovskaya E."/>
        </authorList>
    </citation>
    <scope>NUCLEOTIDE SEQUENCE</scope>
</reference>
<keyword evidence="4 5" id="KW-0472">Membrane</keyword>
<keyword evidence="2 5" id="KW-0812">Transmembrane</keyword>
<feature type="transmembrane region" description="Helical" evidence="5">
    <location>
        <begin position="332"/>
        <end position="353"/>
    </location>
</feature>
<proteinExistence type="predicted"/>
<keyword evidence="3 5" id="KW-1133">Transmembrane helix</keyword>
<accession>A0A3B1BHK7</accession>
<dbReference type="EMBL" id="UOGC01000060">
    <property type="protein sequence ID" value="VAX17806.1"/>
    <property type="molecule type" value="Genomic_DNA"/>
</dbReference>
<evidence type="ECO:0000313" key="7">
    <source>
        <dbReference type="EMBL" id="VAX17806.1"/>
    </source>
</evidence>
<evidence type="ECO:0000256" key="1">
    <source>
        <dbReference type="ARBA" id="ARBA00004141"/>
    </source>
</evidence>
<feature type="transmembrane region" description="Helical" evidence="5">
    <location>
        <begin position="237"/>
        <end position="257"/>
    </location>
</feature>
<name>A0A3B1BHK7_9ZZZZ</name>
<dbReference type="PANTHER" id="PTHR37422:SF13">
    <property type="entry name" value="LIPOPOLYSACCHARIDE BIOSYNTHESIS PROTEIN PA4999-RELATED"/>
    <property type="match status" value="1"/>
</dbReference>